<proteinExistence type="predicted"/>
<keyword evidence="1" id="KW-0812">Transmembrane</keyword>
<accession>Q92LC4</accession>
<sequence length="997" mass="108645">MVPPVSYKDCNSALNKVFFDGRFAGQPVYLTLDNDMREEVGKHLRVEPDLVEAAICQRVGQWLDRRGNPYETTVDAVELWRRVGMKSQPLFTAILFCLSHAASIMAAEEDFAANNYYLRLAQVTGIERQRLSQHGKSTDMLWSALRDWLVLNNYGFGKPTAVAATTWKYVGKAMSQAAVRAGDRELFHDLFGRYGFSGSEIISLKEMEFYLSYWIIGGRANSRLKNVWSKPELRERVAEAALAELSKWSSSGPGTMGSRPSTGSSRLSMLANFVQRFPRQLLELHLGRIASEEASGPFKTEGGSQEFSLSSDRFGGYSTLAPSPLVASIGHRCHLVPASPGLRPLDWQPRLVIPLAKSAQDNLWVEVAKVSFGIPHVLLVRDAHGLPGKVESYLAIAAMKMPEKASPSDLPGLPLGWILYKDVQVRQPGMVPSDDLECLVPWSNDGVLSIGEGLQLLPGFYHASRPVMAEFLATEGPTRVEAWTQDESPKLIAWADGGGNTCSLRLDAARLRFPRGIKVKAYQDGSEQASAELYFRDSNSPHPLNRDNKGRLAYRSVVSATAIRDDASGIAVSGMEPSEAVPSRTGFPMETAGPLPDGVVEEMQVPVVAAALQRQASAETCIERGYHYWICETLPPGRPRNTPLEQRCNGCGAMVIILHRGTHQAGVLPPLPIPISRLSQPASPHANAIDANELLDALCFLGCGNWGKFQALAGLGNDPTSTSARQVAQDFFLLGFLDTELSPGSSAIKSWCVPRATINFIDDRRAFLSGFRSPNLLDAIKRATKQHAGRVFEEDLPGRPRMILLDGLDATSAKSAFSGLKDPLEREIAINDRPGDKLAGACQKLESIASSLRQVSIGRPKSLQKFDVPKARWIDAGLASRAGAYRWNEGYQVYAYVAPNGTAWAGSYQVVKLLAARAEGVSLWQYSEAQASFRATLGCDPPGLLGRVLVACSGLLPTLGRGIISYSNIGPTVASSVMSALSMENFDEGDHRRSQSG</sequence>
<dbReference type="KEGG" id="sme:SMc03762"/>
<reference evidence="2" key="2">
    <citation type="journal article" date="2001" name="Science">
        <title>The composite genome of the legume symbiont Sinorhizobium meliloti.</title>
        <authorList>
            <person name="Galibert F."/>
            <person name="Finan T.M."/>
            <person name="Long S.R."/>
            <person name="Puehler A."/>
            <person name="Abola P."/>
            <person name="Ampe F."/>
            <person name="Barloy-Hubler F."/>
            <person name="Barnett M.J."/>
            <person name="Becker A."/>
            <person name="Boistard P."/>
            <person name="Bothe G."/>
            <person name="Boutry M."/>
            <person name="Bowser L."/>
            <person name="Buhrmester J."/>
            <person name="Cadieu E."/>
            <person name="Capela D."/>
            <person name="Chain P."/>
            <person name="Cowie A."/>
            <person name="Davis R.W."/>
            <person name="Dreano S."/>
            <person name="Federspiel N.A."/>
            <person name="Fisher R.F."/>
            <person name="Gloux S."/>
            <person name="Godrie T."/>
            <person name="Goffeau A."/>
            <person name="Golding B."/>
            <person name="Gouzy J."/>
            <person name="Gurjal M."/>
            <person name="Hernandez-Lucas I."/>
            <person name="Hong A."/>
            <person name="Huizar L."/>
            <person name="Hyman R.W."/>
            <person name="Jones T."/>
            <person name="Kahn D."/>
            <person name="Kahn M.L."/>
            <person name="Kalman S."/>
            <person name="Keating D.H."/>
            <person name="Kiss E."/>
            <person name="Komp C."/>
            <person name="Lelaure V."/>
            <person name="Masuy D."/>
            <person name="Palm C."/>
            <person name="Peck M.C."/>
            <person name="Pohl T.M."/>
            <person name="Portetelle D."/>
            <person name="Purnelle B."/>
            <person name="Ramsperger U."/>
            <person name="Surzycki R."/>
            <person name="Thebault P."/>
            <person name="Vandenbol M."/>
            <person name="Vorhoelter F.J."/>
            <person name="Weidner S."/>
            <person name="Wells D.H."/>
            <person name="Wong K."/>
            <person name="Yeh K.-C."/>
            <person name="Batut J."/>
        </authorList>
    </citation>
    <scope>NUCLEOTIDE SEQUENCE [LARGE SCALE GENOMIC DNA]</scope>
    <source>
        <strain evidence="2">1021</strain>
    </source>
</reference>
<dbReference type="AlphaFoldDB" id="Q92LC4"/>
<dbReference type="RefSeq" id="WP_010970455.1">
    <property type="nucleotide sequence ID" value="NC_003047.1"/>
</dbReference>
<evidence type="ECO:0000313" key="2">
    <source>
        <dbReference type="Proteomes" id="UP000001976"/>
    </source>
</evidence>
<gene>
    <name evidence="1" type="ORF">SMc03762</name>
</gene>
<dbReference type="EMBL" id="AL591688">
    <property type="protein sequence ID" value="CAC47726.1"/>
    <property type="molecule type" value="Genomic_DNA"/>
</dbReference>
<dbReference type="HOGENOM" id="CLU_299320_0_0_5"/>
<dbReference type="OrthoDB" id="7056088at2"/>
<evidence type="ECO:0000313" key="1">
    <source>
        <dbReference type="EMBL" id="CAC47726.1"/>
    </source>
</evidence>
<name>Q92LC4_RHIME</name>
<dbReference type="PATRIC" id="fig|266834.11.peg.4697"/>
<dbReference type="Proteomes" id="UP000001976">
    <property type="component" value="Chromosome"/>
</dbReference>
<keyword evidence="2" id="KW-1185">Reference proteome</keyword>
<keyword evidence="1" id="KW-0472">Membrane</keyword>
<organism evidence="1 2">
    <name type="scientific">Rhizobium meliloti (strain 1021)</name>
    <name type="common">Ensifer meliloti</name>
    <name type="synonym">Sinorhizobium meliloti</name>
    <dbReference type="NCBI Taxonomy" id="266834"/>
    <lineage>
        <taxon>Bacteria</taxon>
        <taxon>Pseudomonadati</taxon>
        <taxon>Pseudomonadota</taxon>
        <taxon>Alphaproteobacteria</taxon>
        <taxon>Hyphomicrobiales</taxon>
        <taxon>Rhizobiaceae</taxon>
        <taxon>Sinorhizobium/Ensifer group</taxon>
        <taxon>Sinorhizobium</taxon>
    </lineage>
</organism>
<protein>
    <submittedName>
        <fullName evidence="1">Hypothetical transmembrane protein</fullName>
    </submittedName>
</protein>
<reference evidence="1 2" key="1">
    <citation type="journal article" date="2001" name="Proc. Natl. Acad. Sci. U.S.A.">
        <title>Analysis of the chromosome sequence of the legume symbiont Sinorhizobium meliloti strain 1021.</title>
        <authorList>
            <person name="Capela D."/>
            <person name="Barloy-Hubler F."/>
            <person name="Gouzy J."/>
            <person name="Bothe G."/>
            <person name="Ampe F."/>
            <person name="Batut J."/>
            <person name="Boistard P."/>
            <person name="Becker A."/>
            <person name="Boutry M."/>
            <person name="Cadieu E."/>
            <person name="Dreano S."/>
            <person name="Gloux S."/>
            <person name="Godrie T."/>
            <person name="Goffeau A."/>
            <person name="Kahn D."/>
            <person name="Kiss E."/>
            <person name="Lelaure V."/>
            <person name="Masuy D."/>
            <person name="Pohl T."/>
            <person name="Portetelle D."/>
            <person name="Puehler A."/>
            <person name="Purnelle B."/>
            <person name="Ramsperger U."/>
            <person name="Renard C."/>
            <person name="Thebault P."/>
            <person name="Vandenbol M."/>
            <person name="Weidner S."/>
            <person name="Galibert F."/>
        </authorList>
    </citation>
    <scope>NUCLEOTIDE SEQUENCE [LARGE SCALE GENOMIC DNA]</scope>
    <source>
        <strain evidence="1 2">1021</strain>
    </source>
</reference>
<dbReference type="EnsemblBacteria" id="CAC47726">
    <property type="protein sequence ID" value="CAC47726"/>
    <property type="gene ID" value="SMc03762"/>
</dbReference>